<reference evidence="9 10" key="1">
    <citation type="submission" date="2020-02" db="EMBL/GenBank/DDBJ databases">
        <title>Draft genome sequence of Haematococcus lacustris strain NIES-144.</title>
        <authorList>
            <person name="Morimoto D."/>
            <person name="Nakagawa S."/>
            <person name="Yoshida T."/>
            <person name="Sawayama S."/>
        </authorList>
    </citation>
    <scope>NUCLEOTIDE SEQUENCE [LARGE SCALE GENOMIC DNA]</scope>
    <source>
        <strain evidence="9 10">NIES-144</strain>
    </source>
</reference>
<proteinExistence type="predicted"/>
<evidence type="ECO:0000313" key="10">
    <source>
        <dbReference type="Proteomes" id="UP000485058"/>
    </source>
</evidence>
<dbReference type="Proteomes" id="UP000485058">
    <property type="component" value="Unassembled WGS sequence"/>
</dbReference>
<accession>A0A699YZK8</accession>
<organism evidence="9 10">
    <name type="scientific">Haematococcus lacustris</name>
    <name type="common">Green alga</name>
    <name type="synonym">Haematococcus pluvialis</name>
    <dbReference type="NCBI Taxonomy" id="44745"/>
    <lineage>
        <taxon>Eukaryota</taxon>
        <taxon>Viridiplantae</taxon>
        <taxon>Chlorophyta</taxon>
        <taxon>core chlorophytes</taxon>
        <taxon>Chlorophyceae</taxon>
        <taxon>CS clade</taxon>
        <taxon>Chlamydomonadales</taxon>
        <taxon>Haematococcaceae</taxon>
        <taxon>Haematococcus</taxon>
    </lineage>
</organism>
<feature type="compositionally biased region" description="Polar residues" evidence="6">
    <location>
        <begin position="303"/>
        <end position="321"/>
    </location>
</feature>
<feature type="non-terminal residue" evidence="9">
    <location>
        <position position="321"/>
    </location>
</feature>
<feature type="non-terminal residue" evidence="9">
    <location>
        <position position="1"/>
    </location>
</feature>
<feature type="region of interest" description="Disordered" evidence="6">
    <location>
        <begin position="301"/>
        <end position="321"/>
    </location>
</feature>
<protein>
    <submittedName>
        <fullName evidence="9">DUF2012 domain-containing protein</fullName>
    </submittedName>
</protein>
<keyword evidence="3" id="KW-0732">Signal</keyword>
<dbReference type="EMBL" id="BLLF01000464">
    <property type="protein sequence ID" value="GFH12059.1"/>
    <property type="molecule type" value="Genomic_DNA"/>
</dbReference>
<gene>
    <name evidence="9" type="ORF">HaLaN_07686</name>
</gene>
<feature type="domain" description="ER membrane protein complex subunit 7 beta-sandwich" evidence="8">
    <location>
        <begin position="142"/>
        <end position="269"/>
    </location>
</feature>
<evidence type="ECO:0000256" key="1">
    <source>
        <dbReference type="ARBA" id="ARBA00004167"/>
    </source>
</evidence>
<dbReference type="PANTHER" id="PTHR13605:SF4">
    <property type="entry name" value="ER MEMBRANE PROTEIN COMPLEX SUBUNIT 7"/>
    <property type="match status" value="1"/>
</dbReference>
<keyword evidence="5 7" id="KW-0472">Membrane</keyword>
<comment type="subcellular location">
    <subcellularLocation>
        <location evidence="1">Membrane</location>
        <topology evidence="1">Single-pass membrane protein</topology>
    </subcellularLocation>
</comment>
<evidence type="ECO:0000259" key="8">
    <source>
        <dbReference type="Pfam" id="PF09430"/>
    </source>
</evidence>
<dbReference type="InterPro" id="IPR039163">
    <property type="entry name" value="EMC7"/>
</dbReference>
<evidence type="ECO:0000256" key="7">
    <source>
        <dbReference type="SAM" id="Phobius"/>
    </source>
</evidence>
<keyword evidence="10" id="KW-1185">Reference proteome</keyword>
<feature type="region of interest" description="Disordered" evidence="6">
    <location>
        <begin position="195"/>
        <end position="226"/>
    </location>
</feature>
<name>A0A699YZK8_HAELA</name>
<comment type="caution">
    <text evidence="9">The sequence shown here is derived from an EMBL/GenBank/DDBJ whole genome shotgun (WGS) entry which is preliminary data.</text>
</comment>
<dbReference type="InterPro" id="IPR019008">
    <property type="entry name" value="Beta_sandwich_EMC7"/>
</dbReference>
<dbReference type="AlphaFoldDB" id="A0A699YZK8"/>
<evidence type="ECO:0000256" key="2">
    <source>
        <dbReference type="ARBA" id="ARBA00022692"/>
    </source>
</evidence>
<dbReference type="Pfam" id="PF09430">
    <property type="entry name" value="EMC7_beta-sandw"/>
    <property type="match status" value="1"/>
</dbReference>
<dbReference type="PANTHER" id="PTHR13605">
    <property type="entry name" value="ER MEMBRANE PROTEIN COMPLEX SUBUNIT 7"/>
    <property type="match status" value="1"/>
</dbReference>
<keyword evidence="4 7" id="KW-1133">Transmembrane helix</keyword>
<sequence length="321" mass="35257">EPALELSQVSQSWRGSKQAAVAGQRITNIGWSHHLHTLEAAELKLAEGKDQGVDGVAVLAREHEMNQALSQRGLVFRLLRSEYRHSWEHAMPVVGRAGAAGAHATSKLRRELSGQAVRGRASTCVVWQAPAATLVKLFTADGQELQSFVQSDGSFEFKQVPPGSHLLQPFHISYFYPEVKVDVSPKAGLVRATQLGQPKPMQPHALGWSGNSSSSSPRKQLGEEGPQQWEVTLCLKCIRMNTGSSHEFRPRKRKPVDVWSIVKSPYGLMIVFSLFFIFVMPMLKVDPEEMKEAQAAMRGVLGGSSSATEQPAQQRITGASR</sequence>
<dbReference type="GO" id="GO:0072546">
    <property type="term" value="C:EMC complex"/>
    <property type="evidence" value="ECO:0007669"/>
    <property type="project" value="TreeGrafter"/>
</dbReference>
<keyword evidence="2 7" id="KW-0812">Transmembrane</keyword>
<evidence type="ECO:0000256" key="6">
    <source>
        <dbReference type="SAM" id="MobiDB-lite"/>
    </source>
</evidence>
<evidence type="ECO:0000313" key="9">
    <source>
        <dbReference type="EMBL" id="GFH12059.1"/>
    </source>
</evidence>
<feature type="transmembrane region" description="Helical" evidence="7">
    <location>
        <begin position="266"/>
        <end position="283"/>
    </location>
</feature>
<evidence type="ECO:0000256" key="4">
    <source>
        <dbReference type="ARBA" id="ARBA00022989"/>
    </source>
</evidence>
<evidence type="ECO:0000256" key="5">
    <source>
        <dbReference type="ARBA" id="ARBA00023136"/>
    </source>
</evidence>
<evidence type="ECO:0000256" key="3">
    <source>
        <dbReference type="ARBA" id="ARBA00022729"/>
    </source>
</evidence>